<dbReference type="InterPro" id="IPR025440">
    <property type="entry name" value="DUF4306"/>
</dbReference>
<organism evidence="2 3">
    <name type="scientific">Pueribacillus theae</name>
    <dbReference type="NCBI Taxonomy" id="2171751"/>
    <lineage>
        <taxon>Bacteria</taxon>
        <taxon>Bacillati</taxon>
        <taxon>Bacillota</taxon>
        <taxon>Bacilli</taxon>
        <taxon>Bacillales</taxon>
        <taxon>Bacillaceae</taxon>
        <taxon>Pueribacillus</taxon>
    </lineage>
</organism>
<evidence type="ECO:0000313" key="2">
    <source>
        <dbReference type="EMBL" id="PWA11186.1"/>
    </source>
</evidence>
<dbReference type="AlphaFoldDB" id="A0A2U1K100"/>
<keyword evidence="3" id="KW-1185">Reference proteome</keyword>
<dbReference type="Pfam" id="PF14154">
    <property type="entry name" value="DUF4306"/>
    <property type="match status" value="1"/>
</dbReference>
<keyword evidence="1" id="KW-0812">Transmembrane</keyword>
<dbReference type="EMBL" id="QCZG01000017">
    <property type="protein sequence ID" value="PWA11186.1"/>
    <property type="molecule type" value="Genomic_DNA"/>
</dbReference>
<proteinExistence type="predicted"/>
<evidence type="ECO:0000313" key="3">
    <source>
        <dbReference type="Proteomes" id="UP000245998"/>
    </source>
</evidence>
<keyword evidence="1" id="KW-1133">Transmembrane helix</keyword>
<accession>A0A2U1K100</accession>
<evidence type="ECO:0008006" key="4">
    <source>
        <dbReference type="Google" id="ProtNLM"/>
    </source>
</evidence>
<feature type="transmembrane region" description="Helical" evidence="1">
    <location>
        <begin position="99"/>
        <end position="121"/>
    </location>
</feature>
<sequence>MIYIIQYCFALVLLIFSTFASWYEGSAILDDPWEWKYSTPFSQFLYGRAIQNIHQISQLDHFVYAAKFHPTFPIIMVISSFYLLILLGFHFLKGKPKWFIFYQSFLGGVLACLAFLFFNSVTIGGQIFFYISLLGGVLCIVTAVIFYFSDIKSQYS</sequence>
<dbReference type="OrthoDB" id="2721142at2"/>
<reference evidence="2 3" key="1">
    <citation type="submission" date="2018-04" db="EMBL/GenBank/DDBJ databases">
        <title>Camelliibacillus theae gen. nov., sp. nov., isolated from Pu'er tea.</title>
        <authorList>
            <person name="Niu L."/>
        </authorList>
    </citation>
    <scope>NUCLEOTIDE SEQUENCE [LARGE SCALE GENOMIC DNA]</scope>
    <source>
        <strain evidence="2 3">T8</strain>
    </source>
</reference>
<keyword evidence="1" id="KW-0472">Membrane</keyword>
<protein>
    <recommendedName>
        <fullName evidence="4">DUF4306 domain-containing protein</fullName>
    </recommendedName>
</protein>
<gene>
    <name evidence="2" type="ORF">DCC39_09435</name>
</gene>
<feature type="transmembrane region" description="Helical" evidence="1">
    <location>
        <begin position="127"/>
        <end position="148"/>
    </location>
</feature>
<comment type="caution">
    <text evidence="2">The sequence shown here is derived from an EMBL/GenBank/DDBJ whole genome shotgun (WGS) entry which is preliminary data.</text>
</comment>
<dbReference type="Proteomes" id="UP000245998">
    <property type="component" value="Unassembled WGS sequence"/>
</dbReference>
<feature type="transmembrane region" description="Helical" evidence="1">
    <location>
        <begin position="72"/>
        <end position="92"/>
    </location>
</feature>
<evidence type="ECO:0000256" key="1">
    <source>
        <dbReference type="SAM" id="Phobius"/>
    </source>
</evidence>
<name>A0A2U1K100_9BACI</name>